<dbReference type="EC" id="1.-.-.-" evidence="4"/>
<evidence type="ECO:0000259" key="3">
    <source>
        <dbReference type="SMART" id="SM00822"/>
    </source>
</evidence>
<evidence type="ECO:0000313" key="4">
    <source>
        <dbReference type="EMBL" id="MDZ8117014.1"/>
    </source>
</evidence>
<dbReference type="Pfam" id="PF13561">
    <property type="entry name" value="adh_short_C2"/>
    <property type="match status" value="1"/>
</dbReference>
<organism evidence="4 5">
    <name type="scientific">Pontiella agarivorans</name>
    <dbReference type="NCBI Taxonomy" id="3038953"/>
    <lineage>
        <taxon>Bacteria</taxon>
        <taxon>Pseudomonadati</taxon>
        <taxon>Kiritimatiellota</taxon>
        <taxon>Kiritimatiellia</taxon>
        <taxon>Kiritimatiellales</taxon>
        <taxon>Pontiellaceae</taxon>
        <taxon>Pontiella</taxon>
    </lineage>
</organism>
<sequence length="251" mass="26608">MNQFKLDNERALITGGGSGIGRAIAESFIEAGAEVVITGRRAELLEETCSELGAKSAYYVSDVADYDANAKLLERIENELGPISILVNNAGVHQKKDALETSEEEFEQLMSVHVTGAFSLARHAAKGMIERGHGSILFIASMSSFMAIPSIVSYSSAKTAVLGTMRALAAEWSAQGVRVNAIAPGWIETAMSRKALNNAPDRKRKILERTPMNRLGQVEEIGTAATFLCSPAAGFITGACLPVDGGASVGF</sequence>
<dbReference type="CDD" id="cd05233">
    <property type="entry name" value="SDR_c"/>
    <property type="match status" value="1"/>
</dbReference>
<accession>A0ABU5MS26</accession>
<name>A0ABU5MS26_9BACT</name>
<feature type="domain" description="Ketoreductase" evidence="3">
    <location>
        <begin position="9"/>
        <end position="189"/>
    </location>
</feature>
<dbReference type="SUPFAM" id="SSF51735">
    <property type="entry name" value="NAD(P)-binding Rossmann-fold domains"/>
    <property type="match status" value="1"/>
</dbReference>
<evidence type="ECO:0000256" key="1">
    <source>
        <dbReference type="ARBA" id="ARBA00006484"/>
    </source>
</evidence>
<dbReference type="EMBL" id="JARVCO010000002">
    <property type="protein sequence ID" value="MDZ8117014.1"/>
    <property type="molecule type" value="Genomic_DNA"/>
</dbReference>
<dbReference type="InterPro" id="IPR002347">
    <property type="entry name" value="SDR_fam"/>
</dbReference>
<reference evidence="4 5" key="1">
    <citation type="journal article" date="2024" name="Appl. Environ. Microbiol.">
        <title>Pontiella agarivorans sp. nov., a novel marine anaerobic bacterium capable of degrading macroalgal polysaccharides and fixing nitrogen.</title>
        <authorList>
            <person name="Liu N."/>
            <person name="Kivenson V."/>
            <person name="Peng X."/>
            <person name="Cui Z."/>
            <person name="Lankiewicz T.S."/>
            <person name="Gosselin K.M."/>
            <person name="English C.J."/>
            <person name="Blair E.M."/>
            <person name="O'Malley M.A."/>
            <person name="Valentine D.L."/>
        </authorList>
    </citation>
    <scope>NUCLEOTIDE SEQUENCE [LARGE SCALE GENOMIC DNA]</scope>
    <source>
        <strain evidence="4 5">NLcol2</strain>
    </source>
</reference>
<dbReference type="SMART" id="SM00822">
    <property type="entry name" value="PKS_KR"/>
    <property type="match status" value="1"/>
</dbReference>
<dbReference type="PANTHER" id="PTHR42760:SF115">
    <property type="entry name" value="3-OXOACYL-[ACYL-CARRIER-PROTEIN] REDUCTASE FABG"/>
    <property type="match status" value="1"/>
</dbReference>
<dbReference type="PANTHER" id="PTHR42760">
    <property type="entry name" value="SHORT-CHAIN DEHYDROGENASES/REDUCTASES FAMILY MEMBER"/>
    <property type="match status" value="1"/>
</dbReference>
<gene>
    <name evidence="4" type="ORF">P9H32_00115</name>
</gene>
<dbReference type="NCBIfam" id="NF005559">
    <property type="entry name" value="PRK07231.1"/>
    <property type="match status" value="1"/>
</dbReference>
<dbReference type="InterPro" id="IPR036291">
    <property type="entry name" value="NAD(P)-bd_dom_sf"/>
</dbReference>
<proteinExistence type="inferred from homology"/>
<comment type="caution">
    <text evidence="4">The sequence shown here is derived from an EMBL/GenBank/DDBJ whole genome shotgun (WGS) entry which is preliminary data.</text>
</comment>
<dbReference type="RefSeq" id="WP_322606820.1">
    <property type="nucleotide sequence ID" value="NZ_JARVCO010000002.1"/>
</dbReference>
<dbReference type="GO" id="GO:0016491">
    <property type="term" value="F:oxidoreductase activity"/>
    <property type="evidence" value="ECO:0007669"/>
    <property type="project" value="UniProtKB-KW"/>
</dbReference>
<comment type="similarity">
    <text evidence="1">Belongs to the short-chain dehydrogenases/reductases (SDR) family.</text>
</comment>
<dbReference type="Proteomes" id="UP001290861">
    <property type="component" value="Unassembled WGS sequence"/>
</dbReference>
<protein>
    <submittedName>
        <fullName evidence="4">SDR family NAD(P)-dependent oxidoreductase</fullName>
        <ecNumber evidence="4">1.-.-.-</ecNumber>
    </submittedName>
</protein>
<dbReference type="PRINTS" id="PR00081">
    <property type="entry name" value="GDHRDH"/>
</dbReference>
<evidence type="ECO:0000256" key="2">
    <source>
        <dbReference type="ARBA" id="ARBA00023002"/>
    </source>
</evidence>
<dbReference type="Gene3D" id="3.40.50.720">
    <property type="entry name" value="NAD(P)-binding Rossmann-like Domain"/>
    <property type="match status" value="1"/>
</dbReference>
<evidence type="ECO:0000313" key="5">
    <source>
        <dbReference type="Proteomes" id="UP001290861"/>
    </source>
</evidence>
<keyword evidence="5" id="KW-1185">Reference proteome</keyword>
<keyword evidence="2 4" id="KW-0560">Oxidoreductase</keyword>
<dbReference type="PRINTS" id="PR00080">
    <property type="entry name" value="SDRFAMILY"/>
</dbReference>
<dbReference type="InterPro" id="IPR057326">
    <property type="entry name" value="KR_dom"/>
</dbReference>